<dbReference type="Gene3D" id="3.40.50.300">
    <property type="entry name" value="P-loop containing nucleotide triphosphate hydrolases"/>
    <property type="match status" value="1"/>
</dbReference>
<evidence type="ECO:0000313" key="3">
    <source>
        <dbReference type="Proteomes" id="UP000778757"/>
    </source>
</evidence>
<dbReference type="RefSeq" id="WP_193447713.1">
    <property type="nucleotide sequence ID" value="NZ_SHOE01000009.1"/>
</dbReference>
<evidence type="ECO:0000259" key="1">
    <source>
        <dbReference type="Pfam" id="PF13304"/>
    </source>
</evidence>
<accession>A0ABX1HX26</accession>
<dbReference type="SUPFAM" id="SSF52540">
    <property type="entry name" value="P-loop containing nucleoside triphosphate hydrolases"/>
    <property type="match status" value="1"/>
</dbReference>
<feature type="domain" description="ATPase AAA-type core" evidence="1">
    <location>
        <begin position="286"/>
        <end position="445"/>
    </location>
</feature>
<keyword evidence="3" id="KW-1185">Reference proteome</keyword>
<gene>
    <name evidence="2" type="ORF">EX191_10825</name>
</gene>
<dbReference type="InterPro" id="IPR051396">
    <property type="entry name" value="Bact_Antivir_Def_Nuclease"/>
</dbReference>
<organism evidence="2 3">
    <name type="scientific">Vibrio chemaguriensis</name>
    <dbReference type="NCBI Taxonomy" id="2527672"/>
    <lineage>
        <taxon>Bacteria</taxon>
        <taxon>Pseudomonadati</taxon>
        <taxon>Pseudomonadota</taxon>
        <taxon>Gammaproteobacteria</taxon>
        <taxon>Vibrionales</taxon>
        <taxon>Vibrionaceae</taxon>
        <taxon>Vibrio</taxon>
    </lineage>
</organism>
<dbReference type="CDD" id="cd00267">
    <property type="entry name" value="ABC_ATPase"/>
    <property type="match status" value="1"/>
</dbReference>
<sequence>MLLNSVTLLGRTIDLADVQENEDSNVVTIVMGNNGSGKSRLFQTICSAFIQTPRQGYMEHHLREVVNLSDLEQLDSLSYMQGGDFNSLYRSKEPFIRRYLVGNDTFVDILAIYPYEKAILNNVHNLDDVDIIDSLTPHFLAEAKAQSKYLKFKKNGISSTELNIPNKVLAVTGSPYDKFPFRDTYSPQGSLSPYVYLGTRGKRQAGARFNRGYLSYKFDQLGASFIKLLLKPRQEYFDFSKMFDFLDISPSFTLKLSLSERIRKEEINQKMILDVVRHVKFFKDKDHEMISEENERDDLSKRLVDALLYVAGEKLDKHESHYFKPLEVLCKIDLAKELNDTEYLSSLYLLSEYDLVELEDVVFSNSRTNQEFLLSQASSGELSLLFTMSSIAGEIENGSLILIDEPELSLHPEWQLNFLSLLTDIFSNYKNCHFIIATHSPNIISSIPDSNAYIVSIDDVESKLMPSKMYHNRSADFQLASVFNAPGNNNEYLISQVIEALDGLCKNEVDDELLYRTKWLLTFEDKLEDGDKVKTLLKILKQTMGALNIQ</sequence>
<dbReference type="InterPro" id="IPR027417">
    <property type="entry name" value="P-loop_NTPase"/>
</dbReference>
<comment type="caution">
    <text evidence="2">The sequence shown here is derived from an EMBL/GenBank/DDBJ whole genome shotgun (WGS) entry which is preliminary data.</text>
</comment>
<dbReference type="Pfam" id="PF13304">
    <property type="entry name" value="AAA_21"/>
    <property type="match status" value="1"/>
</dbReference>
<dbReference type="PANTHER" id="PTHR43581:SF2">
    <property type="entry name" value="EXCINUCLEASE ATPASE SUBUNIT"/>
    <property type="match status" value="1"/>
</dbReference>
<reference evidence="2 3" key="1">
    <citation type="journal article" date="2019" name="Curr. Microbiol.">
        <title>Vibrio chemaguriensis sp. nov., from Sundarbans, Bay of Bengal.</title>
        <authorList>
            <person name="Ghosh A."/>
            <person name="Bhadury P."/>
        </authorList>
    </citation>
    <scope>NUCLEOTIDE SEQUENCE [LARGE SCALE GENOMIC DNA]</scope>
    <source>
        <strain evidence="2 3">Iso1</strain>
    </source>
</reference>
<protein>
    <recommendedName>
        <fullName evidence="1">ATPase AAA-type core domain-containing protein</fullName>
    </recommendedName>
</protein>
<dbReference type="EMBL" id="SHOE01000009">
    <property type="protein sequence ID" value="NKJ68280.1"/>
    <property type="molecule type" value="Genomic_DNA"/>
</dbReference>
<name>A0ABX1HX26_9VIBR</name>
<dbReference type="PANTHER" id="PTHR43581">
    <property type="entry name" value="ATP/GTP PHOSPHATASE"/>
    <property type="match status" value="1"/>
</dbReference>
<proteinExistence type="predicted"/>
<evidence type="ECO:0000313" key="2">
    <source>
        <dbReference type="EMBL" id="NKJ68280.1"/>
    </source>
</evidence>
<dbReference type="Proteomes" id="UP000778757">
    <property type="component" value="Unassembled WGS sequence"/>
</dbReference>
<dbReference type="InterPro" id="IPR003959">
    <property type="entry name" value="ATPase_AAA_core"/>
</dbReference>